<sequence>MNESFGRVFDEFIEEKEYDEGEQPSSARALLPLLDGQECRLDAKYEKTLIKRAKVPRILMGKLLPKSFIKKERGTRIMPLAFDSPHCEDLEEDRIAATMYACMCRRAAYYSWRQGLGPIQNETITPSKL</sequence>
<proteinExistence type="predicted"/>
<dbReference type="AlphaFoldDB" id="A0A5A7U2X9"/>
<dbReference type="EMBL" id="SSTE01012699">
    <property type="protein sequence ID" value="KAA0048627.1"/>
    <property type="molecule type" value="Genomic_DNA"/>
</dbReference>
<organism evidence="1 2">
    <name type="scientific">Cucumis melo var. makuwa</name>
    <name type="common">Oriental melon</name>
    <dbReference type="NCBI Taxonomy" id="1194695"/>
    <lineage>
        <taxon>Eukaryota</taxon>
        <taxon>Viridiplantae</taxon>
        <taxon>Streptophyta</taxon>
        <taxon>Embryophyta</taxon>
        <taxon>Tracheophyta</taxon>
        <taxon>Spermatophyta</taxon>
        <taxon>Magnoliopsida</taxon>
        <taxon>eudicotyledons</taxon>
        <taxon>Gunneridae</taxon>
        <taxon>Pentapetalae</taxon>
        <taxon>rosids</taxon>
        <taxon>fabids</taxon>
        <taxon>Cucurbitales</taxon>
        <taxon>Cucurbitaceae</taxon>
        <taxon>Benincaseae</taxon>
        <taxon>Cucumis</taxon>
    </lineage>
</organism>
<dbReference type="Proteomes" id="UP000321393">
    <property type="component" value="Unassembled WGS sequence"/>
</dbReference>
<reference evidence="1 2" key="1">
    <citation type="submission" date="2019-08" db="EMBL/GenBank/DDBJ databases">
        <title>Draft genome sequences of two oriental melons (Cucumis melo L. var makuwa).</title>
        <authorList>
            <person name="Kwon S.-Y."/>
        </authorList>
    </citation>
    <scope>NUCLEOTIDE SEQUENCE [LARGE SCALE GENOMIC DNA]</scope>
    <source>
        <strain evidence="2">cv. SW 3</strain>
        <tissue evidence="1">Leaf</tissue>
    </source>
</reference>
<protein>
    <submittedName>
        <fullName evidence="1">Uncharacterized protein</fullName>
    </submittedName>
</protein>
<evidence type="ECO:0000313" key="2">
    <source>
        <dbReference type="Proteomes" id="UP000321393"/>
    </source>
</evidence>
<name>A0A5A7U2X9_CUCMM</name>
<accession>A0A5A7U2X9</accession>
<evidence type="ECO:0000313" key="1">
    <source>
        <dbReference type="EMBL" id="KAA0048627.1"/>
    </source>
</evidence>
<comment type="caution">
    <text evidence="1">The sequence shown here is derived from an EMBL/GenBank/DDBJ whole genome shotgun (WGS) entry which is preliminary data.</text>
</comment>
<gene>
    <name evidence="1" type="ORF">E6C27_scaffold49708G00030</name>
</gene>